<evidence type="ECO:0000313" key="1">
    <source>
        <dbReference type="EMBL" id="CAR55751.1"/>
    </source>
</evidence>
<sequence>MAWKSTITNIMKQFADSPRSTNDLALAVSQIRELLKQSPDDAIEIQERVRATLKKIHDKELKNQPPSPTGTFARARVAQSAQQLLDEKIVQSLSLIELNRTKSVETTVQRFVGWASSLPPKLTVDHPRQVIEKVEKGFRIVEKSPLEIKREQERLREAGINRKVKTHKRVRTYSTRYVQAPPGPEKTESIAMRKLRADRDNISKAAEKALARYEAQRVVQDQSHKLAAGIAETIAINNQALGFVWEHHWSKHPREDHEKRDGIVYLYRDSPIIQTAHSKGWIRNSSIEYVEDLPEIPGQEINCRCSTSYIYSLSALYRKAPYMFTQKYVDARAQIA</sequence>
<dbReference type="RefSeq" id="WP_012493421.1">
    <property type="nucleotide sequence ID" value="NC_011001.1"/>
</dbReference>
<gene>
    <name evidence="1" type="ORF">BCAM1891</name>
</gene>
<dbReference type="KEGG" id="bcj:BCAM1891"/>
<evidence type="ECO:0000313" key="2">
    <source>
        <dbReference type="Proteomes" id="UP000001035"/>
    </source>
</evidence>
<dbReference type="eggNOG" id="ENOG5033QUW">
    <property type="taxonomic scope" value="Bacteria"/>
</dbReference>
<keyword evidence="2" id="KW-1185">Reference proteome</keyword>
<proteinExistence type="predicted"/>
<dbReference type="Proteomes" id="UP000001035">
    <property type="component" value="Chromosome 2"/>
</dbReference>
<name>B4EMF5_BURCJ</name>
<protein>
    <submittedName>
        <fullName evidence="1">Hypothetical phage protein</fullName>
    </submittedName>
</protein>
<dbReference type="EMBL" id="AM747721">
    <property type="protein sequence ID" value="CAR55751.1"/>
    <property type="molecule type" value="Genomic_DNA"/>
</dbReference>
<reference evidence="1 2" key="1">
    <citation type="journal article" date="2009" name="J. Bacteriol.">
        <title>The genome of Burkholderia cenocepacia J2315, an epidemic pathogen of cystic fibrosis patients.</title>
        <authorList>
            <person name="Holden M.T."/>
            <person name="Seth-Smith H.M."/>
            <person name="Crossman L.C."/>
            <person name="Sebaihia M."/>
            <person name="Bentley S.D."/>
            <person name="Cerdeno-Tarraga A.M."/>
            <person name="Thomson N.R."/>
            <person name="Bason N."/>
            <person name="Quail M.A."/>
            <person name="Sharp S."/>
            <person name="Cherevach I."/>
            <person name="Churcher C."/>
            <person name="Goodhead I."/>
            <person name="Hauser H."/>
            <person name="Holroyd N."/>
            <person name="Mungall K."/>
            <person name="Scott P."/>
            <person name="Walker D."/>
            <person name="White B."/>
            <person name="Rose H."/>
            <person name="Iversen P."/>
            <person name="Mil-Homens D."/>
            <person name="Rocha E.P."/>
            <person name="Fialho A.M."/>
            <person name="Baldwin A."/>
            <person name="Dowson C."/>
            <person name="Barrell B.G."/>
            <person name="Govan J.R."/>
            <person name="Vandamme P."/>
            <person name="Hart C.A."/>
            <person name="Mahenthiralingam E."/>
            <person name="Parkhill J."/>
        </authorList>
    </citation>
    <scope>NUCLEOTIDE SEQUENCE [LARGE SCALE GENOMIC DNA]</scope>
    <source>
        <strain evidence="2">ATCC BAA-245 / DSM 16553 / LMG 16656 / NCTC 13227 / J2315 / CF5610</strain>
    </source>
</reference>
<dbReference type="AlphaFoldDB" id="B4EMF5"/>
<organism evidence="1 2">
    <name type="scientific">Burkholderia cenocepacia (strain ATCC BAA-245 / DSM 16553 / LMG 16656 / NCTC 13227 / J2315 / CF5610)</name>
    <name type="common">Burkholderia cepacia (strain J2315)</name>
    <dbReference type="NCBI Taxonomy" id="216591"/>
    <lineage>
        <taxon>Bacteria</taxon>
        <taxon>Pseudomonadati</taxon>
        <taxon>Pseudomonadota</taxon>
        <taxon>Betaproteobacteria</taxon>
        <taxon>Burkholderiales</taxon>
        <taxon>Burkholderiaceae</taxon>
        <taxon>Burkholderia</taxon>
        <taxon>Burkholderia cepacia complex</taxon>
    </lineage>
</organism>
<accession>B4EMF5</accession>
<dbReference type="HOGENOM" id="CLU_825564_0_0_4"/>